<evidence type="ECO:0000313" key="1">
    <source>
        <dbReference type="EMBL" id="MCE5171094.1"/>
    </source>
</evidence>
<dbReference type="EMBL" id="JAJNBZ010000014">
    <property type="protein sequence ID" value="MCE5171094.1"/>
    <property type="molecule type" value="Genomic_DNA"/>
</dbReference>
<gene>
    <name evidence="1" type="ORF">LQV63_17475</name>
</gene>
<sequence>MAPSSREPKQRSGGRRPWNNLWWLISSVPRLLASRNVPIWEKALFVGLVVLYWIMPDVLPFMPIDDILFTVILMPWFAKRSLKYEQLS</sequence>
<reference evidence="1 2" key="1">
    <citation type="submission" date="2021-11" db="EMBL/GenBank/DDBJ databases">
        <title>Draft genome sequence of Paenibacillus profundus YoMME, a new Gram-positive bacteria with exoelectrogenic properties.</title>
        <authorList>
            <person name="Hubenova Y."/>
            <person name="Hubenova E."/>
            <person name="Manasiev Y."/>
            <person name="Peykov S."/>
            <person name="Mitov M."/>
        </authorList>
    </citation>
    <scope>NUCLEOTIDE SEQUENCE [LARGE SCALE GENOMIC DNA]</scope>
    <source>
        <strain evidence="1 2">YoMME</strain>
    </source>
</reference>
<dbReference type="Proteomes" id="UP001199916">
    <property type="component" value="Unassembled WGS sequence"/>
</dbReference>
<keyword evidence="2" id="KW-1185">Reference proteome</keyword>
<dbReference type="RefSeq" id="WP_019418962.1">
    <property type="nucleotide sequence ID" value="NZ_JAJNBZ010000014.1"/>
</dbReference>
<accession>A0ABS8YJG4</accession>
<proteinExistence type="predicted"/>
<comment type="caution">
    <text evidence="1">The sequence shown here is derived from an EMBL/GenBank/DDBJ whole genome shotgun (WGS) entry which is preliminary data.</text>
</comment>
<protein>
    <recommendedName>
        <fullName evidence="3">DUF1232 domain-containing protein</fullName>
    </recommendedName>
</protein>
<organism evidence="1 2">
    <name type="scientific">Paenibacillus profundus</name>
    <dbReference type="NCBI Taxonomy" id="1173085"/>
    <lineage>
        <taxon>Bacteria</taxon>
        <taxon>Bacillati</taxon>
        <taxon>Bacillota</taxon>
        <taxon>Bacilli</taxon>
        <taxon>Bacillales</taxon>
        <taxon>Paenibacillaceae</taxon>
        <taxon>Paenibacillus</taxon>
    </lineage>
</organism>
<evidence type="ECO:0000313" key="2">
    <source>
        <dbReference type="Proteomes" id="UP001199916"/>
    </source>
</evidence>
<name>A0ABS8YJG4_9BACL</name>
<evidence type="ECO:0008006" key="3">
    <source>
        <dbReference type="Google" id="ProtNLM"/>
    </source>
</evidence>